<evidence type="ECO:0000256" key="1">
    <source>
        <dbReference type="ARBA" id="ARBA00022527"/>
    </source>
</evidence>
<dbReference type="GO" id="GO:0004674">
    <property type="term" value="F:protein serine/threonine kinase activity"/>
    <property type="evidence" value="ECO:0007669"/>
    <property type="project" value="UniProtKB-KW"/>
</dbReference>
<keyword evidence="3 6" id="KW-0547">Nucleotide-binding</keyword>
<dbReference type="GO" id="GO:0043484">
    <property type="term" value="P:regulation of RNA splicing"/>
    <property type="evidence" value="ECO:0007669"/>
    <property type="project" value="TreeGrafter"/>
</dbReference>
<dbReference type="HOGENOM" id="CLU_000288_81_2_1"/>
<dbReference type="SMART" id="SM00220">
    <property type="entry name" value="S_TKc"/>
    <property type="match status" value="1"/>
</dbReference>
<evidence type="ECO:0000256" key="4">
    <source>
        <dbReference type="ARBA" id="ARBA00022777"/>
    </source>
</evidence>
<keyword evidence="2" id="KW-0808">Transferase</keyword>
<dbReference type="eggNOG" id="KOG1290">
    <property type="taxonomic scope" value="Eukaryota"/>
</dbReference>
<dbReference type="InterPro" id="IPR017441">
    <property type="entry name" value="Protein_kinase_ATP_BS"/>
</dbReference>
<comment type="caution">
    <text evidence="8">The sequence shown here is derived from an EMBL/GenBank/DDBJ whole genome shotgun (WGS) entry which is preliminary data.</text>
</comment>
<dbReference type="Gene3D" id="1.10.510.10">
    <property type="entry name" value="Transferase(Phosphotransferase) domain 1"/>
    <property type="match status" value="1"/>
</dbReference>
<evidence type="ECO:0000256" key="6">
    <source>
        <dbReference type="PROSITE-ProRule" id="PRU10141"/>
    </source>
</evidence>
<dbReference type="Proteomes" id="UP000030151">
    <property type="component" value="Unassembled WGS sequence"/>
</dbReference>
<evidence type="ECO:0000256" key="3">
    <source>
        <dbReference type="ARBA" id="ARBA00022741"/>
    </source>
</evidence>
<protein>
    <submittedName>
        <fullName evidence="8">Serine/threonine protein kinase domain protein</fullName>
    </submittedName>
</protein>
<evidence type="ECO:0000313" key="9">
    <source>
        <dbReference type="Proteomes" id="UP000030151"/>
    </source>
</evidence>
<feature type="binding site" evidence="6">
    <location>
        <position position="90"/>
    </location>
    <ligand>
        <name>ATP</name>
        <dbReference type="ChEBI" id="CHEBI:30616"/>
    </ligand>
</feature>
<proteinExistence type="predicted"/>
<dbReference type="InterPro" id="IPR051175">
    <property type="entry name" value="CLK_kinases"/>
</dbReference>
<feature type="domain" description="Protein kinase" evidence="7">
    <location>
        <begin position="64"/>
        <end position="409"/>
    </location>
</feature>
<evidence type="ECO:0000256" key="5">
    <source>
        <dbReference type="ARBA" id="ARBA00022840"/>
    </source>
</evidence>
<evidence type="ECO:0000259" key="7">
    <source>
        <dbReference type="PROSITE" id="PS50011"/>
    </source>
</evidence>
<keyword evidence="4 8" id="KW-0418">Kinase</keyword>
<dbReference type="PANTHER" id="PTHR45646">
    <property type="entry name" value="SERINE/THREONINE-PROTEIN KINASE DOA-RELATED"/>
    <property type="match status" value="1"/>
</dbReference>
<dbReference type="InterPro" id="IPR000719">
    <property type="entry name" value="Prot_kinase_dom"/>
</dbReference>
<dbReference type="EMBL" id="JELW01000025">
    <property type="protein sequence ID" value="EXU98638.1"/>
    <property type="molecule type" value="Genomic_DNA"/>
</dbReference>
<dbReference type="GO" id="GO:0005524">
    <property type="term" value="F:ATP binding"/>
    <property type="evidence" value="ECO:0007669"/>
    <property type="project" value="UniProtKB-UniRule"/>
</dbReference>
<dbReference type="PANTHER" id="PTHR45646:SF11">
    <property type="entry name" value="SERINE_THREONINE-PROTEIN KINASE DOA"/>
    <property type="match status" value="1"/>
</dbReference>
<accession>A0A014QWR6</accession>
<dbReference type="GO" id="GO:0005634">
    <property type="term" value="C:nucleus"/>
    <property type="evidence" value="ECO:0007669"/>
    <property type="project" value="TreeGrafter"/>
</dbReference>
<dbReference type="InterPro" id="IPR011009">
    <property type="entry name" value="Kinase-like_dom_sf"/>
</dbReference>
<name>A0A014QWR6_9HYPO</name>
<dbReference type="Gene3D" id="3.30.200.20">
    <property type="entry name" value="Phosphorylase Kinase, domain 1"/>
    <property type="match status" value="1"/>
</dbReference>
<sequence length="414" mass="46340">MLRRSTSARNIPCLSAHARVVSRRSMPLKTDTFASTIDAEPLHRYKWGGYHPVQLGTLLHSGRYKILHKLGWGGYSTVWAARDRSYVAIKISISERRNDEHNQEYRAMKTLASLKKNSHLMGMLDEFDVEGPNGKHKCLVLELLGPCVPDVIESRYPDGRLPGHLAKTIAEQSLRGLKILHEQGIAHGDLHVRNLSVILPFPVDDMSEEVFIDMLGKPKVGLVQKVGGQPVEPGMPQYIVQSATYSKIPLKSLRGIKIVDFGQSFLPAFAPRTLRTPLAVRPPEVLFSDPLDFRVDLWSMGCMLFELFVGQSPFDGPPSTPEVLVEQMRETAGDELPERWRGLIKEGSETNTAGSSLQSWLEETYFDNERKSDLTKEDIGVLGGLIARLLYFEPSRRAPASEILRDGWFRAGGT</sequence>
<evidence type="ECO:0000313" key="8">
    <source>
        <dbReference type="EMBL" id="EXU98638.1"/>
    </source>
</evidence>
<keyword evidence="1 8" id="KW-0723">Serine/threonine-protein kinase</keyword>
<dbReference type="Pfam" id="PF00069">
    <property type="entry name" value="Pkinase"/>
    <property type="match status" value="2"/>
</dbReference>
<dbReference type="SUPFAM" id="SSF56112">
    <property type="entry name" value="Protein kinase-like (PK-like)"/>
    <property type="match status" value="1"/>
</dbReference>
<organism evidence="8 9">
    <name type="scientific">Metarhizium robertsii</name>
    <dbReference type="NCBI Taxonomy" id="568076"/>
    <lineage>
        <taxon>Eukaryota</taxon>
        <taxon>Fungi</taxon>
        <taxon>Dikarya</taxon>
        <taxon>Ascomycota</taxon>
        <taxon>Pezizomycotina</taxon>
        <taxon>Sordariomycetes</taxon>
        <taxon>Hypocreomycetidae</taxon>
        <taxon>Hypocreales</taxon>
        <taxon>Clavicipitaceae</taxon>
        <taxon>Metarhizium</taxon>
    </lineage>
</organism>
<reference evidence="8 9" key="1">
    <citation type="submission" date="2014-02" db="EMBL/GenBank/DDBJ databases">
        <title>The genome sequence of the entomopathogenic fungus Metarhizium robertsii ARSEF 2575.</title>
        <authorList>
            <person name="Giuliano Garisto Donzelli B."/>
            <person name="Roe B.A."/>
            <person name="Macmil S.L."/>
            <person name="Krasnoff S.B."/>
            <person name="Gibson D.M."/>
        </authorList>
    </citation>
    <scope>NUCLEOTIDE SEQUENCE [LARGE SCALE GENOMIC DNA]</scope>
    <source>
        <strain evidence="8 9">ARSEF 2575</strain>
    </source>
</reference>
<keyword evidence="5 6" id="KW-0067">ATP-binding</keyword>
<dbReference type="PROSITE" id="PS50011">
    <property type="entry name" value="PROTEIN_KINASE_DOM"/>
    <property type="match status" value="1"/>
</dbReference>
<dbReference type="AlphaFoldDB" id="A0A014QWR6"/>
<gene>
    <name evidence="8" type="ORF">X797_008352</name>
</gene>
<dbReference type="PROSITE" id="PS00107">
    <property type="entry name" value="PROTEIN_KINASE_ATP"/>
    <property type="match status" value="1"/>
</dbReference>
<evidence type="ECO:0000256" key="2">
    <source>
        <dbReference type="ARBA" id="ARBA00022679"/>
    </source>
</evidence>
<dbReference type="OrthoDB" id="4951375at2759"/>